<sequence length="156" mass="18181">MCTYMKNMKGYKQKDFKGKSFDAIKKMFDEAYKRVNTFVDMNIKIVEERSKKPQVEVTEGNSKRAGDAIKQENAKRQRLEKEDDSAELKRCLEIVPKDDDDVTIKATLLSSKSPIIVDYKIYKERKKSNFKIIKADGNSQNYLTFRNMLKTSTEKT</sequence>
<feature type="region of interest" description="Disordered" evidence="1">
    <location>
        <begin position="50"/>
        <end position="82"/>
    </location>
</feature>
<protein>
    <submittedName>
        <fullName evidence="2">Uncharacterized protein</fullName>
    </submittedName>
</protein>
<evidence type="ECO:0000256" key="1">
    <source>
        <dbReference type="SAM" id="MobiDB-lite"/>
    </source>
</evidence>
<accession>A0A6L2NWB9</accession>
<reference evidence="2" key="1">
    <citation type="journal article" date="2019" name="Sci. Rep.">
        <title>Draft genome of Tanacetum cinerariifolium, the natural source of mosquito coil.</title>
        <authorList>
            <person name="Yamashiro T."/>
            <person name="Shiraishi A."/>
            <person name="Satake H."/>
            <person name="Nakayama K."/>
        </authorList>
    </citation>
    <scope>NUCLEOTIDE SEQUENCE</scope>
</reference>
<feature type="compositionally biased region" description="Basic and acidic residues" evidence="1">
    <location>
        <begin position="61"/>
        <end position="82"/>
    </location>
</feature>
<proteinExistence type="predicted"/>
<gene>
    <name evidence="2" type="ORF">Tci_060862</name>
</gene>
<name>A0A6L2NWB9_TANCI</name>
<organism evidence="2">
    <name type="scientific">Tanacetum cinerariifolium</name>
    <name type="common">Dalmatian daisy</name>
    <name type="synonym">Chrysanthemum cinerariifolium</name>
    <dbReference type="NCBI Taxonomy" id="118510"/>
    <lineage>
        <taxon>Eukaryota</taxon>
        <taxon>Viridiplantae</taxon>
        <taxon>Streptophyta</taxon>
        <taxon>Embryophyta</taxon>
        <taxon>Tracheophyta</taxon>
        <taxon>Spermatophyta</taxon>
        <taxon>Magnoliopsida</taxon>
        <taxon>eudicotyledons</taxon>
        <taxon>Gunneridae</taxon>
        <taxon>Pentapetalae</taxon>
        <taxon>asterids</taxon>
        <taxon>campanulids</taxon>
        <taxon>Asterales</taxon>
        <taxon>Asteraceae</taxon>
        <taxon>Asteroideae</taxon>
        <taxon>Anthemideae</taxon>
        <taxon>Anthemidinae</taxon>
        <taxon>Tanacetum</taxon>
    </lineage>
</organism>
<comment type="caution">
    <text evidence="2">The sequence shown here is derived from an EMBL/GenBank/DDBJ whole genome shotgun (WGS) entry which is preliminary data.</text>
</comment>
<dbReference type="EMBL" id="BKCJ010009844">
    <property type="protein sequence ID" value="GEU88884.1"/>
    <property type="molecule type" value="Genomic_DNA"/>
</dbReference>
<dbReference type="AlphaFoldDB" id="A0A6L2NWB9"/>
<evidence type="ECO:0000313" key="2">
    <source>
        <dbReference type="EMBL" id="GEU88884.1"/>
    </source>
</evidence>